<evidence type="ECO:0000313" key="3">
    <source>
        <dbReference type="Proteomes" id="UP000030687"/>
    </source>
</evidence>
<keyword evidence="3" id="KW-1185">Reference proteome</keyword>
<dbReference type="InParanoid" id="V4SDZ4"/>
<reference evidence="2 3" key="1">
    <citation type="submission" date="2013-10" db="EMBL/GenBank/DDBJ databases">
        <authorList>
            <consortium name="International Citrus Genome Consortium"/>
            <person name="Jenkins J."/>
            <person name="Schmutz J."/>
            <person name="Prochnik S."/>
            <person name="Rokhsar D."/>
            <person name="Gmitter F."/>
            <person name="Ollitrault P."/>
            <person name="Machado M."/>
            <person name="Talon M."/>
            <person name="Wincker P."/>
            <person name="Jaillon O."/>
            <person name="Morgante M."/>
        </authorList>
    </citation>
    <scope>NUCLEOTIDE SEQUENCE</scope>
    <source>
        <strain evidence="3">cv. Clemenules</strain>
    </source>
</reference>
<sequence length="98" mass="11209">MFVYLLMENGAVCLCLFPIYKTNQTKQEQRRLQLSFPAPDKKLSGRPEGKSNSSYRCPPSRRVILSLVHVNGTIKNVRNMDVSRELAKFPELPLLSNE</sequence>
<proteinExistence type="predicted"/>
<protein>
    <submittedName>
        <fullName evidence="2">Uncharacterized protein</fullName>
    </submittedName>
</protein>
<feature type="region of interest" description="Disordered" evidence="1">
    <location>
        <begin position="31"/>
        <end position="57"/>
    </location>
</feature>
<evidence type="ECO:0000256" key="1">
    <source>
        <dbReference type="SAM" id="MobiDB-lite"/>
    </source>
</evidence>
<evidence type="ECO:0000313" key="2">
    <source>
        <dbReference type="EMBL" id="ESR35181.1"/>
    </source>
</evidence>
<gene>
    <name evidence="2" type="ORF">CICLE_v10006303mg</name>
</gene>
<dbReference type="KEGG" id="cic:CICLE_v10006303mg"/>
<organism evidence="2 3">
    <name type="scientific">Citrus clementina</name>
    <name type="common">Clementine</name>
    <name type="synonym">Citrus deliciosa x Citrus sinensis</name>
    <dbReference type="NCBI Taxonomy" id="85681"/>
    <lineage>
        <taxon>Eukaryota</taxon>
        <taxon>Viridiplantae</taxon>
        <taxon>Streptophyta</taxon>
        <taxon>Embryophyta</taxon>
        <taxon>Tracheophyta</taxon>
        <taxon>Spermatophyta</taxon>
        <taxon>Magnoliopsida</taxon>
        <taxon>eudicotyledons</taxon>
        <taxon>Gunneridae</taxon>
        <taxon>Pentapetalae</taxon>
        <taxon>rosids</taxon>
        <taxon>malvids</taxon>
        <taxon>Sapindales</taxon>
        <taxon>Rutaceae</taxon>
        <taxon>Aurantioideae</taxon>
        <taxon>Citrus</taxon>
    </lineage>
</organism>
<name>V4SDZ4_CITCL</name>
<dbReference type="AlphaFoldDB" id="V4SDZ4"/>
<dbReference type="EMBL" id="KI537036">
    <property type="protein sequence ID" value="ESR35181.1"/>
    <property type="molecule type" value="Genomic_DNA"/>
</dbReference>
<feature type="compositionally biased region" description="Basic and acidic residues" evidence="1">
    <location>
        <begin position="39"/>
        <end position="49"/>
    </location>
</feature>
<dbReference type="Gramene" id="ESR35181">
    <property type="protein sequence ID" value="ESR35181"/>
    <property type="gene ID" value="CICLE_v10006303mg"/>
</dbReference>
<accession>V4SDZ4</accession>
<dbReference type="Proteomes" id="UP000030687">
    <property type="component" value="Unassembled WGS sequence"/>
</dbReference>